<dbReference type="PANTHER" id="PTHR41542">
    <property type="entry name" value="BLL5807 PROTEIN"/>
    <property type="match status" value="1"/>
</dbReference>
<dbReference type="Pfam" id="PF04280">
    <property type="entry name" value="Tim44"/>
    <property type="match status" value="1"/>
</dbReference>
<dbReference type="InterPro" id="IPR007379">
    <property type="entry name" value="Tim44-like_dom"/>
</dbReference>
<organism evidence="2">
    <name type="scientific">bioreactor metagenome</name>
    <dbReference type="NCBI Taxonomy" id="1076179"/>
    <lineage>
        <taxon>unclassified sequences</taxon>
        <taxon>metagenomes</taxon>
        <taxon>ecological metagenomes</taxon>
    </lineage>
</organism>
<feature type="domain" description="Tim44-like" evidence="1">
    <location>
        <begin position="3"/>
        <end position="179"/>
    </location>
</feature>
<proteinExistence type="predicted"/>
<evidence type="ECO:0000259" key="1">
    <source>
        <dbReference type="SMART" id="SM00978"/>
    </source>
</evidence>
<dbReference type="EMBL" id="VSSQ01034743">
    <property type="protein sequence ID" value="MPM86786.1"/>
    <property type="molecule type" value="Genomic_DNA"/>
</dbReference>
<dbReference type="InterPro" id="IPR032710">
    <property type="entry name" value="NTF2-like_dom_sf"/>
</dbReference>
<evidence type="ECO:0000313" key="2">
    <source>
        <dbReference type="EMBL" id="MPM86786.1"/>
    </source>
</evidence>
<dbReference type="AlphaFoldDB" id="A0A645DBG7"/>
<reference evidence="2" key="1">
    <citation type="submission" date="2019-08" db="EMBL/GenBank/DDBJ databases">
        <authorList>
            <person name="Kucharzyk K."/>
            <person name="Murdoch R.W."/>
            <person name="Higgins S."/>
            <person name="Loffler F."/>
        </authorList>
    </citation>
    <scope>NUCLEOTIDE SEQUENCE</scope>
</reference>
<dbReference type="SMART" id="SM00978">
    <property type="entry name" value="Tim44"/>
    <property type="match status" value="1"/>
</dbReference>
<accession>A0A645DBG7</accession>
<name>A0A645DBG7_9ZZZZ</name>
<dbReference type="SUPFAM" id="SSF54427">
    <property type="entry name" value="NTF2-like"/>
    <property type="match status" value="1"/>
</dbReference>
<sequence>MLLASDPAFSQQTFLENVSNLYVRLQNAWQAKNLEPVRPLLSGALYAQFERQLQRYIANRETNYVEQIAVLAVDIVDYRQDQTNDMLTVLLRTRIVDYVKNDATGQIIRGSDTRELFMTYEWTLIRAKGVKTEAREGVERDTCPACGAPIDLNQSAKCEYCGNVVTADDYGWVLNEIRGISQQSN</sequence>
<dbReference type="Gene3D" id="3.10.450.240">
    <property type="match status" value="1"/>
</dbReference>
<dbReference type="PANTHER" id="PTHR41542:SF1">
    <property type="entry name" value="BLL5807 PROTEIN"/>
    <property type="match status" value="1"/>
</dbReference>
<protein>
    <recommendedName>
        <fullName evidence="1">Tim44-like domain-containing protein</fullName>
    </recommendedName>
</protein>
<comment type="caution">
    <text evidence="2">The sequence shown here is derived from an EMBL/GenBank/DDBJ whole genome shotgun (WGS) entry which is preliminary data.</text>
</comment>
<gene>
    <name evidence="2" type="ORF">SDC9_133878</name>
</gene>